<dbReference type="GO" id="GO:0003682">
    <property type="term" value="F:chromatin binding"/>
    <property type="evidence" value="ECO:0007669"/>
    <property type="project" value="TreeGrafter"/>
</dbReference>
<reference evidence="18 19" key="1">
    <citation type="submission" date="2017-03" db="EMBL/GenBank/DDBJ databases">
        <title>Genomes of endolithic fungi from Antarctica.</title>
        <authorList>
            <person name="Coleine C."/>
            <person name="Masonjones S."/>
            <person name="Stajich J.E."/>
        </authorList>
    </citation>
    <scope>NUCLEOTIDE SEQUENCE [LARGE SCALE GENOMIC DNA]</scope>
    <source>
        <strain evidence="18 19">CCFEE 6315</strain>
    </source>
</reference>
<evidence type="ECO:0000259" key="15">
    <source>
        <dbReference type="Pfam" id="PF03104"/>
    </source>
</evidence>
<dbReference type="InterPro" id="IPR045846">
    <property type="entry name" value="POLBc_alpha"/>
</dbReference>
<dbReference type="InterPro" id="IPR024647">
    <property type="entry name" value="DNA_pol_a_cat_su_N"/>
</dbReference>
<name>A0A4U0TJR6_9PEZI</name>
<dbReference type="Gene3D" id="3.30.70.2820">
    <property type="match status" value="1"/>
</dbReference>
<dbReference type="GO" id="GO:0003887">
    <property type="term" value="F:DNA-directed DNA polymerase activity"/>
    <property type="evidence" value="ECO:0007669"/>
    <property type="project" value="UniProtKB-KW"/>
</dbReference>
<keyword evidence="7" id="KW-0863">Zinc-finger</keyword>
<accession>A0A4U0TJR6</accession>
<dbReference type="InterPro" id="IPR036397">
    <property type="entry name" value="RNaseH_sf"/>
</dbReference>
<evidence type="ECO:0000256" key="7">
    <source>
        <dbReference type="ARBA" id="ARBA00022771"/>
    </source>
</evidence>
<keyword evidence="6" id="KW-0479">Metal-binding</keyword>
<dbReference type="Proteomes" id="UP000308549">
    <property type="component" value="Unassembled WGS sequence"/>
</dbReference>
<dbReference type="SUPFAM" id="SSF56672">
    <property type="entry name" value="DNA/RNA polymerases"/>
    <property type="match status" value="1"/>
</dbReference>
<dbReference type="SUPFAM" id="SSF53098">
    <property type="entry name" value="Ribonuclease H-like"/>
    <property type="match status" value="1"/>
</dbReference>
<evidence type="ECO:0000313" key="18">
    <source>
        <dbReference type="EMBL" id="TKA22081.1"/>
    </source>
</evidence>
<dbReference type="InterPro" id="IPR015088">
    <property type="entry name" value="Znf_DNA-dir_DNA_pol_B_alpha"/>
</dbReference>
<comment type="catalytic activity">
    <reaction evidence="12">
        <text>DNA(n) + a 2'-deoxyribonucleoside 5'-triphosphate = DNA(n+1) + diphosphate</text>
        <dbReference type="Rhea" id="RHEA:22508"/>
        <dbReference type="Rhea" id="RHEA-COMP:17339"/>
        <dbReference type="Rhea" id="RHEA-COMP:17340"/>
        <dbReference type="ChEBI" id="CHEBI:33019"/>
        <dbReference type="ChEBI" id="CHEBI:61560"/>
        <dbReference type="ChEBI" id="CHEBI:173112"/>
        <dbReference type="EC" id="2.7.7.7"/>
    </reaction>
</comment>
<evidence type="ECO:0000256" key="13">
    <source>
        <dbReference type="SAM" id="MobiDB-lite"/>
    </source>
</evidence>
<feature type="compositionally biased region" description="Polar residues" evidence="13">
    <location>
        <begin position="110"/>
        <end position="127"/>
    </location>
</feature>
<dbReference type="GO" id="GO:0003697">
    <property type="term" value="F:single-stranded DNA binding"/>
    <property type="evidence" value="ECO:0007669"/>
    <property type="project" value="TreeGrafter"/>
</dbReference>
<dbReference type="Gene3D" id="2.40.50.730">
    <property type="match status" value="1"/>
</dbReference>
<evidence type="ECO:0000256" key="1">
    <source>
        <dbReference type="ARBA" id="ARBA00004123"/>
    </source>
</evidence>
<dbReference type="PANTHER" id="PTHR45861:SF1">
    <property type="entry name" value="DNA POLYMERASE ALPHA CATALYTIC SUBUNIT"/>
    <property type="match status" value="1"/>
</dbReference>
<comment type="similarity">
    <text evidence="2 12">Belongs to the DNA polymerase type-B family.</text>
</comment>
<dbReference type="PROSITE" id="PS00116">
    <property type="entry name" value="DNA_POLYMERASE_B"/>
    <property type="match status" value="1"/>
</dbReference>
<dbReference type="InterPro" id="IPR012337">
    <property type="entry name" value="RNaseH-like_sf"/>
</dbReference>
<dbReference type="GO" id="GO:0006272">
    <property type="term" value="P:leading strand elongation"/>
    <property type="evidence" value="ECO:0007669"/>
    <property type="project" value="TreeGrafter"/>
</dbReference>
<protein>
    <recommendedName>
        <fullName evidence="12">DNA polymerase</fullName>
        <ecNumber evidence="12">2.7.7.7</ecNumber>
    </recommendedName>
</protein>
<keyword evidence="8" id="KW-0862">Zinc</keyword>
<dbReference type="InterPro" id="IPR023211">
    <property type="entry name" value="DNA_pol_palm_dom_sf"/>
</dbReference>
<evidence type="ECO:0000313" key="19">
    <source>
        <dbReference type="Proteomes" id="UP000308549"/>
    </source>
</evidence>
<evidence type="ECO:0000256" key="10">
    <source>
        <dbReference type="ARBA" id="ARBA00023125"/>
    </source>
</evidence>
<feature type="domain" description="DNA-directed DNA polymerase family B multifunctional" evidence="14">
    <location>
        <begin position="782"/>
        <end position="1228"/>
    </location>
</feature>
<evidence type="ECO:0000259" key="14">
    <source>
        <dbReference type="Pfam" id="PF00136"/>
    </source>
</evidence>
<evidence type="ECO:0000256" key="5">
    <source>
        <dbReference type="ARBA" id="ARBA00022705"/>
    </source>
</evidence>
<keyword evidence="9 12" id="KW-0239">DNA-directed DNA polymerase</keyword>
<evidence type="ECO:0000256" key="9">
    <source>
        <dbReference type="ARBA" id="ARBA00022932"/>
    </source>
</evidence>
<evidence type="ECO:0000256" key="3">
    <source>
        <dbReference type="ARBA" id="ARBA00022679"/>
    </source>
</evidence>
<comment type="caution">
    <text evidence="18">The sequence shown here is derived from an EMBL/GenBank/DDBJ whole genome shotgun (WGS) entry which is preliminary data.</text>
</comment>
<dbReference type="Gene3D" id="1.10.3200.20">
    <property type="entry name" value="DNA Polymerase alpha, zinc finger"/>
    <property type="match status" value="1"/>
</dbReference>
<dbReference type="FunFam" id="3.30.420.10:FF:000036">
    <property type="entry name" value="DNA polymerase"/>
    <property type="match status" value="1"/>
</dbReference>
<dbReference type="Pfam" id="PF08996">
    <property type="entry name" value="zf-DNA_Pol"/>
    <property type="match status" value="1"/>
</dbReference>
<dbReference type="FunFam" id="3.30.70.2820:FF:000001">
    <property type="entry name" value="DNA polymerase"/>
    <property type="match status" value="1"/>
</dbReference>
<dbReference type="InterPro" id="IPR042087">
    <property type="entry name" value="DNA_pol_B_thumb"/>
</dbReference>
<dbReference type="FunFam" id="1.10.287.690:FF:000003">
    <property type="entry name" value="DNA polymerase"/>
    <property type="match status" value="1"/>
</dbReference>
<evidence type="ECO:0000259" key="17">
    <source>
        <dbReference type="Pfam" id="PF12254"/>
    </source>
</evidence>
<feature type="region of interest" description="Disordered" evidence="13">
    <location>
        <begin position="276"/>
        <end position="304"/>
    </location>
</feature>
<feature type="domain" description="DNA polymerase alpha catalytic subunit N-terminal" evidence="17">
    <location>
        <begin position="9"/>
        <end position="74"/>
    </location>
</feature>
<dbReference type="InterPro" id="IPR017964">
    <property type="entry name" value="DNA-dir_DNA_pol_B_CS"/>
</dbReference>
<dbReference type="FunFam" id="1.10.132.60:FF:000004">
    <property type="entry name" value="DNA polymerase"/>
    <property type="match status" value="1"/>
</dbReference>
<dbReference type="EC" id="2.7.7.7" evidence="12"/>
<dbReference type="InterPro" id="IPR006172">
    <property type="entry name" value="DNA-dir_DNA_pol_B"/>
</dbReference>
<evidence type="ECO:0000256" key="12">
    <source>
        <dbReference type="RuleBase" id="RU000442"/>
    </source>
</evidence>
<dbReference type="Gene3D" id="1.10.132.60">
    <property type="entry name" value="DNA polymerase family B, C-terminal domain"/>
    <property type="match status" value="1"/>
</dbReference>
<dbReference type="PANTHER" id="PTHR45861">
    <property type="entry name" value="DNA POLYMERASE ALPHA CATALYTIC SUBUNIT"/>
    <property type="match status" value="1"/>
</dbReference>
<dbReference type="GO" id="GO:0006281">
    <property type="term" value="P:DNA repair"/>
    <property type="evidence" value="ECO:0007669"/>
    <property type="project" value="UniProtKB-ARBA"/>
</dbReference>
<feature type="compositionally biased region" description="Polar residues" evidence="13">
    <location>
        <begin position="193"/>
        <end position="208"/>
    </location>
</feature>
<evidence type="ECO:0000256" key="6">
    <source>
        <dbReference type="ARBA" id="ARBA00022723"/>
    </source>
</evidence>
<organism evidence="18 19">
    <name type="scientific">Salinomyces thailandicus</name>
    <dbReference type="NCBI Taxonomy" id="706561"/>
    <lineage>
        <taxon>Eukaryota</taxon>
        <taxon>Fungi</taxon>
        <taxon>Dikarya</taxon>
        <taxon>Ascomycota</taxon>
        <taxon>Pezizomycotina</taxon>
        <taxon>Dothideomycetes</taxon>
        <taxon>Dothideomycetidae</taxon>
        <taxon>Mycosphaerellales</taxon>
        <taxon>Teratosphaeriaceae</taxon>
        <taxon>Salinomyces</taxon>
    </lineage>
</organism>
<sequence>MPVSRADRLKQLRALRAAGKTGFDSYEVEEAESIYETVDDEGYKKVVRSRLDQDDFVVDDNGEGYADDGREDWQDQRVVYEDDESEEDLPKQSKAAKRKRDEDAQRQEKLNSGISKYFSANTATTAPKSKPVRTAEDDAFLTDLLGEVDTNVPSRAPSYGKAVRSNDRRKTRVLSPPLEAQPPRAKARLPVPQSENDTDTTPIATAVNNDDDDYFMQPQDDMLMSDPLPSSPAAKAVERKELAANVKTEEMDDDELMEVAEVQGHAAIKSANVNMKGSRPVPKITKHDYPTPDSSSPTRAPEDGVDMTAINNVTEKLNILSSPPSEATSFGKIAAKDAVESDGTLRFFWTDYTEVNGSLCLFGKVKNKANNSFVSCFVKVDSIMRKLYFLPREYRQRHGRDTDEEIGMQDVYQEVDRLMSRSKVGVHKSKPCSRKYAFELPEVPKEAEYLKLLYPYDKPALPVDIRGETFSHVFGTNTALFEQFVLWKNIMGPCWLKIENANFQALNNASWCKLEVQVDKPNHITTLGDADNLDAPPLTLMSLALRTVMNKKENKNEILVASVRFYENIFLTDTTSPEKLPCRTFTVMRPNGEYPVGFKLEAEKRQGQIRMEKNEGALLSVLLAIIQRYDPDALIGHKLDDVDYNVLLTRMRDRKTPGWHRIGRLKRGDWPKNVGKGGGSFFAERHLAAGRLLCDLANDMGKSMMSGCTSWTLDEMVKLYLDGNIVRRDIDNEKALAMAQDRTGLMNYVKLCEADTYFIAAIALKQQLLPLSKVLTNLAGNSWARTLSGTRAERNEYILLHEFYRNKYICPDKIYGKGAANKKLEETGGDDADDNGDAGKKKDKFKGGLVFEPEKGLYDKFILVMDFNSLYPSIIQEFNICFTTIERSEIGEDDDKVPEVPGDTANKGILPRLIRGLVARRREVKKLMKTKGATNEQLQTWDVKQMALKLTANSMYGCLGYTKSRFYARPLAALTTSKGREILQSTKELAESAHALRVIYGDTDSVMVNTNKDNILEAIKMGNEFKKAVNERYELLEIEIDNIFRRLLLHAKKKYAAINMVEAEGVWKEKMEVKGLDMRRREYCQLSKDTSTELLNYLLSGEDPEKVVSQIHEYLRSLGEKMRSNSVAPFKYTIYTQLGKDPKEYPNANSMPAVQVALKLMAKGKTVRAKDVMGFVICGNNSGSAEQAAKNALPLDEVLKKDSGLVPDVDYYLHKQILPPVERLCAPISGTNIALLAECLGLDTNKYRVSGAGKTSEQSNEITTLESQVQDHIRFKDCEPLNLLCLGCKQHFEYRGLNYQAPPDQEIALTPLAVLTNNGLSCPGAECKKVVSTLTMSSQLESQIRRHTARYYSAWLVCDDPACGLRTRQMSVYGHRCLGPKGLAHGCSGRMAFEYSEKAMYNQLLYLQNLFDVDKSLEKMGKPGVAGVKTEESEKTKVVAGMNRERFGVCWDVVKAYLDKSGWGWVSMDTLFGYALKAMA</sequence>
<dbReference type="Pfam" id="PF00136">
    <property type="entry name" value="DNA_pol_B"/>
    <property type="match status" value="1"/>
</dbReference>
<feature type="region of interest" description="Disordered" evidence="13">
    <location>
        <begin position="80"/>
        <end position="211"/>
    </location>
</feature>
<dbReference type="GO" id="GO:0000166">
    <property type="term" value="F:nucleotide binding"/>
    <property type="evidence" value="ECO:0007669"/>
    <property type="project" value="InterPro"/>
</dbReference>
<dbReference type="Pfam" id="PF12254">
    <property type="entry name" value="DNA_pol_alpha_N"/>
    <property type="match status" value="1"/>
</dbReference>
<dbReference type="GO" id="GO:0005658">
    <property type="term" value="C:alpha DNA polymerase:primase complex"/>
    <property type="evidence" value="ECO:0007669"/>
    <property type="project" value="UniProtKB-ARBA"/>
</dbReference>
<dbReference type="OrthoDB" id="6755010at2759"/>
<dbReference type="Gene3D" id="3.90.1600.10">
    <property type="entry name" value="Palm domain of DNA polymerase"/>
    <property type="match status" value="2"/>
</dbReference>
<keyword evidence="3 12" id="KW-0808">Transferase</keyword>
<dbReference type="InterPro" id="IPR006134">
    <property type="entry name" value="DNA-dir_DNA_pol_B_multi_dom"/>
</dbReference>
<dbReference type="NCBIfam" id="TIGR00592">
    <property type="entry name" value="pol2"/>
    <property type="match status" value="1"/>
</dbReference>
<dbReference type="Gene3D" id="3.30.420.10">
    <property type="entry name" value="Ribonuclease H-like superfamily/Ribonuclease H"/>
    <property type="match status" value="1"/>
</dbReference>
<keyword evidence="10 12" id="KW-0238">DNA-binding</keyword>
<evidence type="ECO:0000256" key="2">
    <source>
        <dbReference type="ARBA" id="ARBA00005755"/>
    </source>
</evidence>
<dbReference type="SMART" id="SM00486">
    <property type="entry name" value="POLBc"/>
    <property type="match status" value="1"/>
</dbReference>
<dbReference type="CDD" id="cd05776">
    <property type="entry name" value="DNA_polB_alpha_exo"/>
    <property type="match status" value="1"/>
</dbReference>
<gene>
    <name evidence="18" type="ORF">B0A50_08459</name>
</gene>
<feature type="compositionally biased region" description="Basic and acidic residues" evidence="13">
    <location>
        <begin position="99"/>
        <end position="109"/>
    </location>
</feature>
<dbReference type="PRINTS" id="PR00106">
    <property type="entry name" value="DNAPOLB"/>
</dbReference>
<dbReference type="InterPro" id="IPR006133">
    <property type="entry name" value="DNA-dir_DNA_pol_B_exonuc"/>
</dbReference>
<dbReference type="CDD" id="cd05532">
    <property type="entry name" value="POLBc_alpha"/>
    <property type="match status" value="1"/>
</dbReference>
<keyword evidence="5 12" id="KW-0235">DNA replication</keyword>
<feature type="domain" description="DNA-directed DNA polymerase family B exonuclease" evidence="15">
    <location>
        <begin position="472"/>
        <end position="716"/>
    </location>
</feature>
<keyword evidence="4 12" id="KW-0548">Nucleotidyltransferase</keyword>
<evidence type="ECO:0000259" key="16">
    <source>
        <dbReference type="Pfam" id="PF08996"/>
    </source>
</evidence>
<dbReference type="GO" id="GO:0006273">
    <property type="term" value="P:lagging strand elongation"/>
    <property type="evidence" value="ECO:0007669"/>
    <property type="project" value="TreeGrafter"/>
</dbReference>
<dbReference type="InterPro" id="IPR038256">
    <property type="entry name" value="Pol_alpha_znc_sf"/>
</dbReference>
<dbReference type="GO" id="GO:0008270">
    <property type="term" value="F:zinc ion binding"/>
    <property type="evidence" value="ECO:0007669"/>
    <property type="project" value="UniProtKB-KW"/>
</dbReference>
<dbReference type="InterPro" id="IPR043502">
    <property type="entry name" value="DNA/RNA_pol_sf"/>
</dbReference>
<dbReference type="Pfam" id="PF03104">
    <property type="entry name" value="DNA_pol_B_exo1"/>
    <property type="match status" value="1"/>
</dbReference>
<evidence type="ECO:0000256" key="4">
    <source>
        <dbReference type="ARBA" id="ARBA00022695"/>
    </source>
</evidence>
<comment type="subcellular location">
    <subcellularLocation>
        <location evidence="1">Nucleus</location>
    </subcellularLocation>
</comment>
<keyword evidence="19" id="KW-1185">Reference proteome</keyword>
<dbReference type="EMBL" id="NAJL01000085">
    <property type="protein sequence ID" value="TKA22081.1"/>
    <property type="molecule type" value="Genomic_DNA"/>
</dbReference>
<feature type="domain" description="Zinc finger DNA-directed DNA polymerase family B alpha" evidence="16">
    <location>
        <begin position="1267"/>
        <end position="1472"/>
    </location>
</feature>
<proteinExistence type="inferred from homology"/>
<dbReference type="GO" id="GO:0003688">
    <property type="term" value="F:DNA replication origin binding"/>
    <property type="evidence" value="ECO:0007669"/>
    <property type="project" value="TreeGrafter"/>
</dbReference>
<evidence type="ECO:0000256" key="8">
    <source>
        <dbReference type="ARBA" id="ARBA00022833"/>
    </source>
</evidence>
<keyword evidence="11" id="KW-0539">Nucleus</keyword>
<dbReference type="GO" id="GO:1902975">
    <property type="term" value="P:mitotic DNA replication initiation"/>
    <property type="evidence" value="ECO:0007669"/>
    <property type="project" value="InterPro"/>
</dbReference>
<evidence type="ECO:0000256" key="11">
    <source>
        <dbReference type="ARBA" id="ARBA00023242"/>
    </source>
</evidence>